<evidence type="ECO:0000256" key="1">
    <source>
        <dbReference type="SAM" id="MobiDB-lite"/>
    </source>
</evidence>
<dbReference type="EMBL" id="CAJVQB010132798">
    <property type="protein sequence ID" value="CAG8854062.1"/>
    <property type="molecule type" value="Genomic_DNA"/>
</dbReference>
<evidence type="ECO:0000313" key="2">
    <source>
        <dbReference type="EMBL" id="CAG8854062.1"/>
    </source>
</evidence>
<sequence length="67" mass="8214">MRRMPEERNKVSKNENKGRDKKETKRMNKIRKAYEVKESIIKRRNERERQRKEQLEKGVRGGSEEVK</sequence>
<dbReference type="Proteomes" id="UP000789901">
    <property type="component" value="Unassembled WGS sequence"/>
</dbReference>
<comment type="caution">
    <text evidence="2">The sequence shown here is derived from an EMBL/GenBank/DDBJ whole genome shotgun (WGS) entry which is preliminary data.</text>
</comment>
<name>A0ABN7XFW6_GIGMA</name>
<organism evidence="2 3">
    <name type="scientific">Gigaspora margarita</name>
    <dbReference type="NCBI Taxonomy" id="4874"/>
    <lineage>
        <taxon>Eukaryota</taxon>
        <taxon>Fungi</taxon>
        <taxon>Fungi incertae sedis</taxon>
        <taxon>Mucoromycota</taxon>
        <taxon>Glomeromycotina</taxon>
        <taxon>Glomeromycetes</taxon>
        <taxon>Diversisporales</taxon>
        <taxon>Gigasporaceae</taxon>
        <taxon>Gigaspora</taxon>
    </lineage>
</organism>
<reference evidence="2 3" key="1">
    <citation type="submission" date="2021-06" db="EMBL/GenBank/DDBJ databases">
        <authorList>
            <person name="Kallberg Y."/>
            <person name="Tangrot J."/>
            <person name="Rosling A."/>
        </authorList>
    </citation>
    <scope>NUCLEOTIDE SEQUENCE [LARGE SCALE GENOMIC DNA]</scope>
    <source>
        <strain evidence="2 3">120-4 pot B 10/14</strain>
    </source>
</reference>
<feature type="region of interest" description="Disordered" evidence="1">
    <location>
        <begin position="1"/>
        <end position="67"/>
    </location>
</feature>
<proteinExistence type="predicted"/>
<protein>
    <submittedName>
        <fullName evidence="2">704_t:CDS:1</fullName>
    </submittedName>
</protein>
<feature type="non-terminal residue" evidence="2">
    <location>
        <position position="67"/>
    </location>
</feature>
<accession>A0ABN7XFW6</accession>
<evidence type="ECO:0000313" key="3">
    <source>
        <dbReference type="Proteomes" id="UP000789901"/>
    </source>
</evidence>
<gene>
    <name evidence="2" type="ORF">GMARGA_LOCUS42883</name>
</gene>
<keyword evidence="3" id="KW-1185">Reference proteome</keyword>